<evidence type="ECO:0000313" key="2">
    <source>
        <dbReference type="Proteomes" id="UP000286701"/>
    </source>
</evidence>
<dbReference type="AlphaFoldDB" id="A0A444MI72"/>
<sequence length="143" mass="16164">MGILICSITAKSQAQHNPNDKVSSFNWDIIDMVMFKKVNDTTVIPVYSESVQRFENRHFQLTGYMIPMKAGMKQTKFMISTLPINQCYFCGKNGNPIMVIVNAKSPVTFTFKTVTVDGILKLDNGNAFYLPPVYLNDAKLIEQ</sequence>
<evidence type="ECO:0000313" key="1">
    <source>
        <dbReference type="EMBL" id="RWY47468.1"/>
    </source>
</evidence>
<evidence type="ECO:0008006" key="3">
    <source>
        <dbReference type="Google" id="ProtNLM"/>
    </source>
</evidence>
<name>A0A444MI72_9SPHI</name>
<protein>
    <recommendedName>
        <fullName evidence="3">DUF3299 domain-containing protein</fullName>
    </recommendedName>
</protein>
<dbReference type="Gene3D" id="2.40.50.870">
    <property type="entry name" value="Protein of unknown function (DUF3299)"/>
    <property type="match status" value="1"/>
</dbReference>
<dbReference type="OrthoDB" id="1348500at2"/>
<accession>A0A444MI72</accession>
<reference evidence="1 2" key="1">
    <citation type="submission" date="2019-01" db="EMBL/GenBank/DDBJ databases">
        <title>Mucilaginibacter antarcticum sp. nov., isolated from antarctic soil.</title>
        <authorList>
            <person name="Yan Y.-Q."/>
            <person name="Du Z.-J."/>
        </authorList>
    </citation>
    <scope>NUCLEOTIDE SEQUENCE [LARGE SCALE GENOMIC DNA]</scope>
    <source>
        <strain evidence="1 2">F01003</strain>
    </source>
</reference>
<dbReference type="EMBL" id="SBIW01000025">
    <property type="protein sequence ID" value="RWY47468.1"/>
    <property type="molecule type" value="Genomic_DNA"/>
</dbReference>
<gene>
    <name evidence="1" type="ORF">EPL05_21870</name>
</gene>
<proteinExistence type="predicted"/>
<comment type="caution">
    <text evidence="1">The sequence shown here is derived from an EMBL/GenBank/DDBJ whole genome shotgun (WGS) entry which is preliminary data.</text>
</comment>
<keyword evidence="2" id="KW-1185">Reference proteome</keyword>
<organism evidence="1 2">
    <name type="scientific">Mucilaginibacter gilvus</name>
    <dbReference type="NCBI Taxonomy" id="2305909"/>
    <lineage>
        <taxon>Bacteria</taxon>
        <taxon>Pseudomonadati</taxon>
        <taxon>Bacteroidota</taxon>
        <taxon>Sphingobacteriia</taxon>
        <taxon>Sphingobacteriales</taxon>
        <taxon>Sphingobacteriaceae</taxon>
        <taxon>Mucilaginibacter</taxon>
    </lineage>
</organism>
<dbReference type="Proteomes" id="UP000286701">
    <property type="component" value="Unassembled WGS sequence"/>
</dbReference>